<dbReference type="EMBL" id="HF951689">
    <property type="protein sequence ID" value="CCW34749.1"/>
    <property type="molecule type" value="Genomic_DNA"/>
</dbReference>
<evidence type="ECO:0000313" key="9">
    <source>
        <dbReference type="EMBL" id="CCW34749.1"/>
    </source>
</evidence>
<keyword evidence="4" id="KW-0653">Protein transport</keyword>
<dbReference type="InterPro" id="IPR003369">
    <property type="entry name" value="TatA/B/E"/>
</dbReference>
<dbReference type="Pfam" id="PF02416">
    <property type="entry name" value="TatA_B_E"/>
    <property type="match status" value="1"/>
</dbReference>
<keyword evidence="6" id="KW-0811">Translocation</keyword>
<comment type="subcellular location">
    <subcellularLocation>
        <location evidence="1">Membrane</location>
        <topology evidence="1">Single-pass membrane protein</topology>
    </subcellularLocation>
</comment>
<dbReference type="PANTHER" id="PTHR42982">
    <property type="entry name" value="SEC-INDEPENDENT PROTEIN TRANSLOCASE PROTEIN TATA"/>
    <property type="match status" value="1"/>
</dbReference>
<dbReference type="Gene3D" id="1.20.5.3310">
    <property type="match status" value="1"/>
</dbReference>
<evidence type="ECO:0000256" key="7">
    <source>
        <dbReference type="ARBA" id="ARBA00023136"/>
    </source>
</evidence>
<keyword evidence="2" id="KW-0813">Transport</keyword>
<keyword evidence="7" id="KW-0472">Membrane</keyword>
<feature type="compositionally biased region" description="Polar residues" evidence="8">
    <location>
        <begin position="74"/>
        <end position="88"/>
    </location>
</feature>
<keyword evidence="5" id="KW-1133">Transmembrane helix</keyword>
<dbReference type="PANTHER" id="PTHR42982:SF1">
    <property type="entry name" value="SEC-INDEPENDENT PROTEIN TRANSLOCASE PROTEIN TATA"/>
    <property type="match status" value="1"/>
</dbReference>
<evidence type="ECO:0000313" key="10">
    <source>
        <dbReference type="Proteomes" id="UP000014227"/>
    </source>
</evidence>
<dbReference type="KEGG" id="ccz:CCALI_00927"/>
<feature type="region of interest" description="Disordered" evidence="8">
    <location>
        <begin position="66"/>
        <end position="157"/>
    </location>
</feature>
<dbReference type="GO" id="GO:0015031">
    <property type="term" value="P:protein transport"/>
    <property type="evidence" value="ECO:0007669"/>
    <property type="project" value="UniProtKB-KW"/>
</dbReference>
<dbReference type="OrthoDB" id="9800908at2"/>
<evidence type="ECO:0000256" key="4">
    <source>
        <dbReference type="ARBA" id="ARBA00022927"/>
    </source>
</evidence>
<gene>
    <name evidence="9" type="ORF">CCALI_00927</name>
</gene>
<proteinExistence type="predicted"/>
<dbReference type="STRING" id="454171.CP488_00228"/>
<dbReference type="AlphaFoldDB" id="S0EWM3"/>
<evidence type="ECO:0000256" key="8">
    <source>
        <dbReference type="SAM" id="MobiDB-lite"/>
    </source>
</evidence>
<keyword evidence="3" id="KW-0812">Transmembrane</keyword>
<dbReference type="InParanoid" id="S0EWM3"/>
<evidence type="ECO:0000256" key="6">
    <source>
        <dbReference type="ARBA" id="ARBA00023010"/>
    </source>
</evidence>
<dbReference type="eggNOG" id="COG1826">
    <property type="taxonomic scope" value="Bacteria"/>
</dbReference>
<reference evidence="10" key="1">
    <citation type="submission" date="2013-03" db="EMBL/GenBank/DDBJ databases">
        <title>Genome sequence of Chthonomonas calidirosea, the first sequenced genome from the Armatimonadetes phylum (formally candidate division OP10).</title>
        <authorList>
            <person name="Lee K.C.Y."/>
            <person name="Morgan X.C."/>
            <person name="Dunfield P.F."/>
            <person name="Tamas I."/>
            <person name="Houghton K.M."/>
            <person name="Vyssotski M."/>
            <person name="Ryan J.L.J."/>
            <person name="Lagutin K."/>
            <person name="McDonald I.R."/>
            <person name="Stott M.B."/>
        </authorList>
    </citation>
    <scope>NUCLEOTIDE SEQUENCE [LARGE SCALE GENOMIC DNA]</scope>
    <source>
        <strain evidence="10">DSM 23976 / ICMP 18418 / T49</strain>
    </source>
</reference>
<dbReference type="GO" id="GO:0016020">
    <property type="term" value="C:membrane"/>
    <property type="evidence" value="ECO:0007669"/>
    <property type="project" value="UniProtKB-ARBA"/>
</dbReference>
<dbReference type="RefSeq" id="WP_016482303.1">
    <property type="nucleotide sequence ID" value="NC_021487.1"/>
</dbReference>
<evidence type="ECO:0000256" key="3">
    <source>
        <dbReference type="ARBA" id="ARBA00022692"/>
    </source>
</evidence>
<evidence type="ECO:0000256" key="5">
    <source>
        <dbReference type="ARBA" id="ARBA00022989"/>
    </source>
</evidence>
<protein>
    <submittedName>
        <fullName evidence="9">Sec-independent protein secretion pathway components</fullName>
    </submittedName>
</protein>
<keyword evidence="10" id="KW-1185">Reference proteome</keyword>
<evidence type="ECO:0000256" key="2">
    <source>
        <dbReference type="ARBA" id="ARBA00022448"/>
    </source>
</evidence>
<dbReference type="PATRIC" id="fig|1303518.3.peg.939"/>
<sequence length="157" mass="17048">MLAFLDSPVQLIAVAVVLLIVFGPNKLPEILGQLGKAMREFRRYTSELSNTLNTSYYDSSYQPTRYDSYGNPIADQQNTNNGYSNSSYRPPYDGVNMYTAYSNVNEGPKGDAAAPALAPTEEENGSQGITEGTLGTAFQESPPVAIRPAEGTVPRKE</sequence>
<dbReference type="Proteomes" id="UP000014227">
    <property type="component" value="Chromosome I"/>
</dbReference>
<dbReference type="HOGENOM" id="CLU_1674802_0_0_0"/>
<name>S0EWM3_CHTCT</name>
<evidence type="ECO:0000256" key="1">
    <source>
        <dbReference type="ARBA" id="ARBA00004167"/>
    </source>
</evidence>
<organism evidence="9 10">
    <name type="scientific">Chthonomonas calidirosea (strain DSM 23976 / ICMP 18418 / T49)</name>
    <dbReference type="NCBI Taxonomy" id="1303518"/>
    <lineage>
        <taxon>Bacteria</taxon>
        <taxon>Bacillati</taxon>
        <taxon>Armatimonadota</taxon>
        <taxon>Chthonomonadia</taxon>
        <taxon>Chthonomonadales</taxon>
        <taxon>Chthonomonadaceae</taxon>
        <taxon>Chthonomonas</taxon>
    </lineage>
</organism>
<accession>S0EWM3</accession>